<proteinExistence type="inferred from homology"/>
<sequence>MATSTAFPETSIDHFIARQMPAWLVSATEQQRAALQAALLAQERAQANVRQVLQAVTPPDEFAAPLLAEALRGATQRVLDVRRSRLRKVRLLPHPPAYPGGPIRRYEPFVSDQQLLVAAMHNFMPGEAFSPQSALYDEKGTRLALTPASFIELCRTLDLGSQYQRYLASVLSAGGGIVQHLAKAYRANFEAAAHLESLRGLLREQAFKRLSRLFENAPANDEATTLVPHDLRLLGKPLVGVVAVEVSAAGKPEGVLTWIPDDLVSPFNWHPSWPALYTALAGRLANKGYQAFFQRFLRERDRLDFARRLQGLLAKAPVATPVELDGRHVAVAGELFGHLAKVHVDKLLDDARVLVVPTGDEDRAARDLRLRGYYEAGLTLLGLASLFVPALGVVMLGVTAAQVVGDIYEGYEAWLQGDREAALGHAFDVAGIVASGGVLAGASEGVGRLLPRRAFVDALTPRVGASGAFRLAEQPLAADQQGPGGLLRALGGAMSTVSDEQATQLLQGTGYSQDQLRRLLLEEAQAPALLEDALARQRLRQRQPTLGHEALQAQLLADGAAPDAAAQVVLRDFPGLSRRGARELVEQATDVQHDTLLEQQRVPLALAERARWLLRDGRLNRACAGLREAGPVAEDSERLALAMLDELAPWPEGIGLEIREGSAQGTLVARAGDEQAAHPRLIVRGGQGYTCLDADGERLPASTPSDSLAQALAHWLAPAQQARLGPVTADRLAERLARQAAGQREQAARAIGLAPVGAGLRPPVRLGDGRLGYPLSGRGESTHQALLRGVHEVYPTLTVAQREAYLNAQREQGIGLWEHVRTLQTQLAALNEALSRWGQQTTPFARLLSRQRVGRDIRRCWRRKAGSYGAIEHRLTLDGARVGSLPALPAGLRFQHITELTLRDMALEAISPEFFQHFPNLRVLNLRHNRLGRFPEGLEQLTQLQDLRLGDNRIVLDAAGQGRLDQLSGLQRLDLGHNPLGLRPDFARLRRLRQFSLRACALDEVPPDALQLPLLERGDLRGNQIQHLEPTLLAEPQQRLQRLALHDNPLAAQSAERLAAALPASEGAAGHAHVVDDDATLQRLLGGMLDRRRAGRRARWQSLRQAPGGEDFFRFLGDLAQAVEFHQAPGAWRDRVWQVVECCEQNEQIREAVFQQAAGPGSCADRLLLLFSALETRTRVLRRTAGLAGAALERELLLEGRAMYRLDQVQRLASEHYRQAEQGWRAAQASAPGQFTAPDDVEIFLAYRINLAERLGLPDQPASMRYAHASGVTQAHVDAARRRVLAEETPQALVDSLQGRDFWLEHLRERFAERFEHLDRPFYQQLEVLYDSATDLQDQAYLQAGEAIAQARSTAQAGLLRTLSEEALARHASHM</sequence>
<dbReference type="Pfam" id="PF20178">
    <property type="entry name" value="ToxA_N"/>
    <property type="match status" value="1"/>
</dbReference>
<dbReference type="PROSITE" id="PS52053">
    <property type="entry name" value="NEL"/>
    <property type="match status" value="1"/>
</dbReference>
<dbReference type="InterPro" id="IPR001611">
    <property type="entry name" value="Leu-rich_rpt"/>
</dbReference>
<comment type="similarity">
    <text evidence="4">Belongs to the LRR-containing bacterial E3 ligase family.</text>
</comment>
<keyword evidence="3 4" id="KW-0833">Ubl conjugation pathway</keyword>
<dbReference type="Proteomes" id="UP001046350">
    <property type="component" value="Chromosome"/>
</dbReference>
<dbReference type="RefSeq" id="WP_217839329.1">
    <property type="nucleotide sequence ID" value="NZ_CP077076.1"/>
</dbReference>
<keyword evidence="4" id="KW-0808">Transferase</keyword>
<feature type="active site" description="Glycyl thioester intermediate" evidence="4">
    <location>
        <position position="1163"/>
    </location>
</feature>
<dbReference type="InterPro" id="IPR003591">
    <property type="entry name" value="Leu-rich_rpt_typical-subtyp"/>
</dbReference>
<dbReference type="PROSITE" id="PS51450">
    <property type="entry name" value="LRR"/>
    <property type="match status" value="1"/>
</dbReference>
<evidence type="ECO:0000259" key="5">
    <source>
        <dbReference type="PROSITE" id="PS52053"/>
    </source>
</evidence>
<feature type="domain" description="NEL" evidence="5">
    <location>
        <begin position="1076"/>
        <end position="1375"/>
    </location>
</feature>
<name>A0ABX8N017_9PSED</name>
<dbReference type="InterPro" id="IPR051071">
    <property type="entry name" value="LRR-bact_E3_ubiq_ligases"/>
</dbReference>
<evidence type="ECO:0000313" key="7">
    <source>
        <dbReference type="Proteomes" id="UP001046350"/>
    </source>
</evidence>
<dbReference type="EMBL" id="CP077076">
    <property type="protein sequence ID" value="QXH49717.1"/>
    <property type="molecule type" value="Genomic_DNA"/>
</dbReference>
<dbReference type="Pfam" id="PF13855">
    <property type="entry name" value="LRR_8"/>
    <property type="match status" value="1"/>
</dbReference>
<evidence type="ECO:0000256" key="1">
    <source>
        <dbReference type="ARBA" id="ARBA00022614"/>
    </source>
</evidence>
<reference evidence="6" key="1">
    <citation type="journal article" date="2021" name="Microorganisms">
        <title>The Ever-Expanding Pseudomonas Genus: Description of 43 New Species and Partition of the Pseudomonas putida Group.</title>
        <authorList>
            <person name="Girard L."/>
            <person name="Lood C."/>
            <person name="Hofte M."/>
            <person name="Vandamme P."/>
            <person name="Rokni-Zadeh H."/>
            <person name="van Noort V."/>
            <person name="Lavigne R."/>
            <person name="De Mot R."/>
        </authorList>
    </citation>
    <scope>NUCLEOTIDE SEQUENCE</scope>
    <source>
        <strain evidence="6">COW40</strain>
    </source>
</reference>
<dbReference type="InterPro" id="IPR046673">
    <property type="entry name" value="ToxA_N"/>
</dbReference>
<accession>A0ABX8N017</accession>
<keyword evidence="4" id="KW-0964">Secreted</keyword>
<dbReference type="PANTHER" id="PTHR47114">
    <property type="match status" value="1"/>
</dbReference>
<keyword evidence="4" id="KW-0832">Ubl conjugation</keyword>
<protein>
    <recommendedName>
        <fullName evidence="5">NEL domain-containing protein</fullName>
    </recommendedName>
</protein>
<keyword evidence="7" id="KW-1185">Reference proteome</keyword>
<dbReference type="PANTHER" id="PTHR47114:SF2">
    <property type="entry name" value="OLIGODENDROCYTE-MYELIN GLYCOPROTEIN"/>
    <property type="match status" value="1"/>
</dbReference>
<evidence type="ECO:0000313" key="6">
    <source>
        <dbReference type="EMBL" id="QXH49717.1"/>
    </source>
</evidence>
<gene>
    <name evidence="6" type="ORF">KSS94_17400</name>
</gene>
<organism evidence="6 7">
    <name type="scientific">Pseudomonas fakonensis</name>
    <dbReference type="NCBI Taxonomy" id="2842355"/>
    <lineage>
        <taxon>Bacteria</taxon>
        <taxon>Pseudomonadati</taxon>
        <taxon>Pseudomonadota</taxon>
        <taxon>Gammaproteobacteria</taxon>
        <taxon>Pseudomonadales</taxon>
        <taxon>Pseudomonadaceae</taxon>
        <taxon>Pseudomonas</taxon>
    </lineage>
</organism>
<evidence type="ECO:0000256" key="3">
    <source>
        <dbReference type="ARBA" id="ARBA00022786"/>
    </source>
</evidence>
<dbReference type="SMART" id="SM00369">
    <property type="entry name" value="LRR_TYP"/>
    <property type="match status" value="5"/>
</dbReference>
<keyword evidence="1" id="KW-0433">Leucine-rich repeat</keyword>
<comment type="PTM">
    <text evidence="4">Ubiquitinated in the presence of host E1 ubiquitin-activating enzyme, E2 ubiquitin-conjugating enzyme and ubiquitin.</text>
</comment>
<keyword evidence="4" id="KW-1035">Host cytoplasm</keyword>
<evidence type="ECO:0000256" key="4">
    <source>
        <dbReference type="PROSITE-ProRule" id="PRU01398"/>
    </source>
</evidence>
<dbReference type="InterPro" id="IPR029487">
    <property type="entry name" value="NEL_dom"/>
</dbReference>
<dbReference type="Pfam" id="PF14496">
    <property type="entry name" value="NEL"/>
    <property type="match status" value="1"/>
</dbReference>
<keyword evidence="2" id="KW-0677">Repeat</keyword>
<evidence type="ECO:0000256" key="2">
    <source>
        <dbReference type="ARBA" id="ARBA00022737"/>
    </source>
</evidence>